<name>A0A0C7GDV6_PARSO</name>
<dbReference type="EMBL" id="CEKZ01000022">
    <property type="protein sequence ID" value="CEQ04992.1"/>
    <property type="molecule type" value="Genomic_DNA"/>
</dbReference>
<evidence type="ECO:0000313" key="2">
    <source>
        <dbReference type="Proteomes" id="UP000049127"/>
    </source>
</evidence>
<evidence type="ECO:0000313" key="1">
    <source>
        <dbReference type="EMBL" id="CEQ04992.1"/>
    </source>
</evidence>
<gene>
    <name evidence="1" type="ORF">R28058_27091</name>
</gene>
<dbReference type="Proteomes" id="UP000049127">
    <property type="component" value="Unassembled WGS sequence"/>
</dbReference>
<organism evidence="1 2">
    <name type="scientific">Paraclostridium sordellii</name>
    <name type="common">Clostridium sordellii</name>
    <dbReference type="NCBI Taxonomy" id="1505"/>
    <lineage>
        <taxon>Bacteria</taxon>
        <taxon>Bacillati</taxon>
        <taxon>Bacillota</taxon>
        <taxon>Clostridia</taxon>
        <taxon>Peptostreptococcales</taxon>
        <taxon>Peptostreptococcaceae</taxon>
        <taxon>Paraclostridium</taxon>
    </lineage>
</organism>
<accession>A0A0C7GDV6</accession>
<dbReference type="AlphaFoldDB" id="A0A0C7GDV6"/>
<sequence>MIENYFGKIKVKFTKTLDCEYITDMNTVTNFDQVSKVIKNEISTMKLLLNKVSYTVQNKYIISRDVEIINTNHRQDILGLIKYELIQYMPIDIEKYIIKYKVLEVFPEKINAQVILMPKTIKNNYKELSKYLKLKPIKLGVNFNILQNLIEKDILDINNELNIILDIKKDRSNLNIIKNKSIIRSHTINNEDIFDFIAKNVTDVNNIYYYGIEAKNVINILNASYKIEKLNINNRDFQTQGDLNRFISNMGLIY</sequence>
<proteinExistence type="predicted"/>
<dbReference type="RefSeq" id="WP_055342991.1">
    <property type="nucleotide sequence ID" value="NZ_CDNI01000022.1"/>
</dbReference>
<protein>
    <submittedName>
        <fullName evidence="1">Pilus assembly protein</fullName>
    </submittedName>
</protein>
<reference evidence="1 2" key="1">
    <citation type="submission" date="2015-01" db="EMBL/GenBank/DDBJ databases">
        <authorList>
            <person name="Aslett A.Martin."/>
            <person name="De Silva Nishadi"/>
        </authorList>
    </citation>
    <scope>NUCLEOTIDE SEQUENCE [LARGE SCALE GENOMIC DNA]</scope>
    <source>
        <strain evidence="1 2">R28058</strain>
    </source>
</reference>
<dbReference type="OrthoDB" id="1752664at2"/>